<evidence type="ECO:0000313" key="3">
    <source>
        <dbReference type="Proteomes" id="UP000248856"/>
    </source>
</evidence>
<reference evidence="2 3" key="1">
    <citation type="submission" date="2018-06" db="EMBL/GenBank/DDBJ databases">
        <title>Genomic Encyclopedia of Archaeal and Bacterial Type Strains, Phase II (KMG-II): from individual species to whole genera.</title>
        <authorList>
            <person name="Goeker M."/>
        </authorList>
    </citation>
    <scope>NUCLEOTIDE SEQUENCE [LARGE SCALE GENOMIC DNA]</scope>
    <source>
        <strain evidence="2 3">CFPB 3232</strain>
    </source>
</reference>
<dbReference type="AlphaFoldDB" id="A0A328Z5Q8"/>
<organism evidence="2 3">
    <name type="scientific">Paracidovorax anthurii</name>
    <dbReference type="NCBI Taxonomy" id="78229"/>
    <lineage>
        <taxon>Bacteria</taxon>
        <taxon>Pseudomonadati</taxon>
        <taxon>Pseudomonadota</taxon>
        <taxon>Betaproteobacteria</taxon>
        <taxon>Burkholderiales</taxon>
        <taxon>Comamonadaceae</taxon>
        <taxon>Paracidovorax</taxon>
    </lineage>
</organism>
<comment type="caution">
    <text evidence="2">The sequence shown here is derived from an EMBL/GenBank/DDBJ whole genome shotgun (WGS) entry which is preliminary data.</text>
</comment>
<keyword evidence="3" id="KW-1185">Reference proteome</keyword>
<accession>A0A328Z5Q8</accession>
<protein>
    <submittedName>
        <fullName evidence="2">Heme oxygenase-like protein</fullName>
    </submittedName>
</protein>
<dbReference type="Gene3D" id="1.20.910.10">
    <property type="entry name" value="Heme oxygenase-like"/>
    <property type="match status" value="1"/>
</dbReference>
<evidence type="ECO:0000313" key="2">
    <source>
        <dbReference type="EMBL" id="RAR81358.1"/>
    </source>
</evidence>
<proteinExistence type="predicted"/>
<sequence>MPEFREWYRLASHCEAFLEEHEIIRVMQAVAPPAPGSGSVEVATLQAWRLERTQAWNDAWATLTPPSARERFVQALLLQSAPLGLILGAWLQGMSAPGVCEDPGQLALLSLLADDLGVGRPHGARRDAFRSLLEVGHQPLHGGSAGALLQCHGIDDAMFAWPASLLAMSRRSDVFHAELCAVDWVLRNVGMLPAWSPLRAHWPHRIDWERLDLACSGDGRVVADPLACSDRVAVAIQASSDTAARSFQRGAHWTLQALQAWDAALLAWSVASADIHQSMARLVQCKSREAAVYHQTRPLGGCPLSQRFQQAQANPFPLVEDLAQSRFVRPGQPARSPLVTGLVSPRGPMFGIFPQHELDLLREWVSNLPAAAISGTADSPLVRSTQRGPAPPCPVGPDRPPQALRLHLREAYFLLQGRAMEPALREWAVACVRERLHQATRSPRPGERDLPAAWQPGTLRPWLLDQHDLHGRAYEQSSSKAVTVTREDVIESTLQLAPLILIDGAWLQGFTDTALACSETGAPLFATYWDELGNGQVALNHPRIYRDLLASMDVRLAPTGSWEFATDPRLAEASFELPVYWLCLGKLPAMFLPEILGMNLAMELSGVGDGYRDARRFLAAHGFSTQFVDLHNTIDNVATGHSAWAAEAIEHHMRNAMHTGDSAWIAAQWQRVRAGYASLAKMPESRSQRLLRGLGSLWGRSRPPMQPTRPHHHPAPSLENA</sequence>
<feature type="region of interest" description="Disordered" evidence="1">
    <location>
        <begin position="696"/>
        <end position="721"/>
    </location>
</feature>
<dbReference type="InterPro" id="IPR016084">
    <property type="entry name" value="Haem_Oase-like_multi-hlx"/>
</dbReference>
<dbReference type="SMART" id="SM01236">
    <property type="entry name" value="Haem_oxygenase_2"/>
    <property type="match status" value="1"/>
</dbReference>
<feature type="region of interest" description="Disordered" evidence="1">
    <location>
        <begin position="377"/>
        <end position="397"/>
    </location>
</feature>
<name>A0A328Z5Q8_9BURK</name>
<dbReference type="RefSeq" id="WP_170146234.1">
    <property type="nucleotide sequence ID" value="NZ_CBCSGC010000021.1"/>
</dbReference>
<dbReference type="Pfam" id="PF14518">
    <property type="entry name" value="Haem_oxygenas_2"/>
    <property type="match status" value="1"/>
</dbReference>
<dbReference type="Proteomes" id="UP000248856">
    <property type="component" value="Unassembled WGS sequence"/>
</dbReference>
<dbReference type="EMBL" id="QLTA01000020">
    <property type="protein sequence ID" value="RAR81358.1"/>
    <property type="molecule type" value="Genomic_DNA"/>
</dbReference>
<evidence type="ECO:0000256" key="1">
    <source>
        <dbReference type="SAM" id="MobiDB-lite"/>
    </source>
</evidence>
<gene>
    <name evidence="2" type="ORF">AX018_10207</name>
</gene>